<evidence type="ECO:0000256" key="4">
    <source>
        <dbReference type="SAM" id="MobiDB-lite"/>
    </source>
</evidence>
<dbReference type="InterPro" id="IPR013083">
    <property type="entry name" value="Znf_RING/FYVE/PHD"/>
</dbReference>
<feature type="compositionally biased region" description="Low complexity" evidence="4">
    <location>
        <begin position="1711"/>
        <end position="1721"/>
    </location>
</feature>
<keyword evidence="3" id="KW-0862">Zinc</keyword>
<feature type="domain" description="SBNO alpha/beta" evidence="7">
    <location>
        <begin position="2220"/>
        <end position="2328"/>
    </location>
</feature>
<dbReference type="InterPro" id="IPR026937">
    <property type="entry name" value="SBNO_Helicase_C_dom"/>
</dbReference>
<keyword evidence="2" id="KW-0863">Zinc-finger</keyword>
<evidence type="ECO:0000313" key="9">
    <source>
        <dbReference type="Proteomes" id="UP000239899"/>
    </source>
</evidence>
<dbReference type="InterPro" id="IPR026741">
    <property type="entry name" value="SNO"/>
</dbReference>
<evidence type="ECO:0000259" key="7">
    <source>
        <dbReference type="Pfam" id="PF25373"/>
    </source>
</evidence>
<gene>
    <name evidence="8" type="ORF">C2E21_4239</name>
</gene>
<feature type="compositionally biased region" description="Gly residues" evidence="4">
    <location>
        <begin position="714"/>
        <end position="726"/>
    </location>
</feature>
<dbReference type="InterPro" id="IPR027417">
    <property type="entry name" value="P-loop_NTPase"/>
</dbReference>
<feature type="region of interest" description="Disordered" evidence="4">
    <location>
        <begin position="1638"/>
        <end position="1663"/>
    </location>
</feature>
<keyword evidence="9" id="KW-1185">Reference proteome</keyword>
<dbReference type="Pfam" id="PF13871">
    <property type="entry name" value="Helicase_C_4"/>
    <property type="match status" value="1"/>
</dbReference>
<dbReference type="InterPro" id="IPR057332">
    <property type="entry name" value="SBNO_a/b_dom"/>
</dbReference>
<evidence type="ECO:0000259" key="6">
    <source>
        <dbReference type="Pfam" id="PF13872"/>
    </source>
</evidence>
<dbReference type="Gene3D" id="3.40.50.300">
    <property type="entry name" value="P-loop containing nucleotide triphosphate hydrolases"/>
    <property type="match status" value="1"/>
</dbReference>
<dbReference type="InterPro" id="IPR011011">
    <property type="entry name" value="Znf_FYVE_PHD"/>
</dbReference>
<comment type="similarity">
    <text evidence="1">Belongs to the SBNO family.</text>
</comment>
<feature type="compositionally biased region" description="Basic and acidic residues" evidence="4">
    <location>
        <begin position="1380"/>
        <end position="1394"/>
    </location>
</feature>
<dbReference type="GO" id="GO:0006355">
    <property type="term" value="P:regulation of DNA-templated transcription"/>
    <property type="evidence" value="ECO:0007669"/>
    <property type="project" value="InterPro"/>
</dbReference>
<reference evidence="8 9" key="1">
    <citation type="journal article" date="2018" name="Plant J.">
        <title>Genome sequences of Chlorella sorokiniana UTEX 1602 and Micractinium conductrix SAG 241.80: implications to maltose excretion by a green alga.</title>
        <authorList>
            <person name="Arriola M.B."/>
            <person name="Velmurugan N."/>
            <person name="Zhang Y."/>
            <person name="Plunkett M.H."/>
            <person name="Hondzo H."/>
            <person name="Barney B.M."/>
        </authorList>
    </citation>
    <scope>NUCLEOTIDE SEQUENCE [LARGE SCALE GENOMIC DNA]</scope>
    <source>
        <strain evidence="9">UTEX 1602</strain>
    </source>
</reference>
<dbReference type="SUPFAM" id="SSF52540">
    <property type="entry name" value="P-loop containing nucleoside triphosphate hydrolases"/>
    <property type="match status" value="2"/>
</dbReference>
<name>A0A2P6TT22_CHLSO</name>
<dbReference type="EMBL" id="LHPG02000007">
    <property type="protein sequence ID" value="PRW57209.1"/>
    <property type="molecule type" value="Genomic_DNA"/>
</dbReference>
<feature type="compositionally biased region" description="Low complexity" evidence="4">
    <location>
        <begin position="1506"/>
        <end position="1517"/>
    </location>
</feature>
<evidence type="ECO:0000256" key="2">
    <source>
        <dbReference type="ARBA" id="ARBA00022771"/>
    </source>
</evidence>
<dbReference type="GO" id="GO:0031490">
    <property type="term" value="F:chromatin DNA binding"/>
    <property type="evidence" value="ECO:0007669"/>
    <property type="project" value="TreeGrafter"/>
</dbReference>
<dbReference type="InterPro" id="IPR039187">
    <property type="entry name" value="SNO_AAA"/>
</dbReference>
<organism evidence="8 9">
    <name type="scientific">Chlorella sorokiniana</name>
    <name type="common">Freshwater green alga</name>
    <dbReference type="NCBI Taxonomy" id="3076"/>
    <lineage>
        <taxon>Eukaryota</taxon>
        <taxon>Viridiplantae</taxon>
        <taxon>Chlorophyta</taxon>
        <taxon>core chlorophytes</taxon>
        <taxon>Trebouxiophyceae</taxon>
        <taxon>Chlorellales</taxon>
        <taxon>Chlorellaceae</taxon>
        <taxon>Chlorella clade</taxon>
        <taxon>Chlorella</taxon>
    </lineage>
</organism>
<dbReference type="GO" id="GO:0042393">
    <property type="term" value="F:histone binding"/>
    <property type="evidence" value="ECO:0007669"/>
    <property type="project" value="TreeGrafter"/>
</dbReference>
<proteinExistence type="inferred from homology"/>
<feature type="region of interest" description="Disordered" evidence="4">
    <location>
        <begin position="1445"/>
        <end position="1542"/>
    </location>
</feature>
<evidence type="ECO:0000256" key="3">
    <source>
        <dbReference type="ARBA" id="ARBA00022833"/>
    </source>
</evidence>
<evidence type="ECO:0000256" key="1">
    <source>
        <dbReference type="ARBA" id="ARBA00006992"/>
    </source>
</evidence>
<feature type="compositionally biased region" description="Low complexity" evidence="4">
    <location>
        <begin position="1462"/>
        <end position="1476"/>
    </location>
</feature>
<feature type="compositionally biased region" description="Basic and acidic residues" evidence="4">
    <location>
        <begin position="1678"/>
        <end position="1693"/>
    </location>
</feature>
<dbReference type="PANTHER" id="PTHR12706">
    <property type="entry name" value="STRAWBERRY NOTCH-RELATED"/>
    <property type="match status" value="1"/>
</dbReference>
<feature type="domain" description="Strawberry notch AAA" evidence="6">
    <location>
        <begin position="880"/>
        <end position="1201"/>
    </location>
</feature>
<feature type="region of interest" description="Disordered" evidence="4">
    <location>
        <begin position="1678"/>
        <end position="1728"/>
    </location>
</feature>
<dbReference type="PANTHER" id="PTHR12706:SF30">
    <property type="entry name" value="PROTEIN STRAWBERRY NOTCH-RELATED"/>
    <property type="match status" value="1"/>
</dbReference>
<dbReference type="OrthoDB" id="421838at2759"/>
<protein>
    <submittedName>
        <fullName evidence="8">Strawberry notch</fullName>
    </submittedName>
</protein>
<dbReference type="Gene3D" id="3.30.40.10">
    <property type="entry name" value="Zinc/RING finger domain, C3HC4 (zinc finger)"/>
    <property type="match status" value="1"/>
</dbReference>
<dbReference type="Proteomes" id="UP000239899">
    <property type="component" value="Unassembled WGS sequence"/>
</dbReference>
<accession>A0A2P6TT22</accession>
<feature type="compositionally biased region" description="Low complexity" evidence="4">
    <location>
        <begin position="1527"/>
        <end position="1542"/>
    </location>
</feature>
<feature type="region of interest" description="Disordered" evidence="4">
    <location>
        <begin position="1377"/>
        <end position="1406"/>
    </location>
</feature>
<evidence type="ECO:0000259" key="5">
    <source>
        <dbReference type="Pfam" id="PF13871"/>
    </source>
</evidence>
<keyword evidence="2" id="KW-0479">Metal-binding</keyword>
<feature type="region of interest" description="Disordered" evidence="4">
    <location>
        <begin position="714"/>
        <end position="741"/>
    </location>
</feature>
<feature type="domain" description="Strawberry notch helicase C" evidence="5">
    <location>
        <begin position="1853"/>
        <end position="2161"/>
    </location>
</feature>
<dbReference type="SUPFAM" id="SSF57903">
    <property type="entry name" value="FYVE/PHD zinc finger"/>
    <property type="match status" value="1"/>
</dbReference>
<dbReference type="GO" id="GO:0008270">
    <property type="term" value="F:zinc ion binding"/>
    <property type="evidence" value="ECO:0007669"/>
    <property type="project" value="UniProtKB-KW"/>
</dbReference>
<evidence type="ECO:0000313" key="8">
    <source>
        <dbReference type="EMBL" id="PRW57209.1"/>
    </source>
</evidence>
<dbReference type="GO" id="GO:0005634">
    <property type="term" value="C:nucleus"/>
    <property type="evidence" value="ECO:0007669"/>
    <property type="project" value="TreeGrafter"/>
</dbReference>
<dbReference type="Pfam" id="PF13872">
    <property type="entry name" value="AAA_34"/>
    <property type="match status" value="1"/>
</dbReference>
<dbReference type="Pfam" id="PF25373">
    <property type="entry name" value="SBNO"/>
    <property type="match status" value="1"/>
</dbReference>
<sequence length="2456" mass="266194">MSWDNSTAGLLAVLDNPKWGVARACQAVEECILANGDNLRGFFEQCFPTLLKRLFGYDGPSWLNLVARSPKEADARALLKLLSPTGVLFTAMYSADADGATQFFFPKERLPTHTQMLLASPAGRAELERWPQYQHGAIVTDAAGRCHVKLGVFQFFLCWFAFYVIKGDGGGGVDALLSRPQSAGLTSSVRKAADALHLTVRGRDSEAMRHPYLAALRQLLLELLPRPSLAAQQLPAATPAKVPGSPFFRTPSTSAKRQADSATRGATFYSVLLEFWVTDGDEPVPAAPGTTPAAAPPGAPMWSTTYEPPSEDLLEALTELVKYATVADSGTKRQPAQAGAAWLPATQLHTLLPPAVAAQRGGSTAGPAAAAAAVPVILAGPSKLGAGAQPPAQAFARRLYRFFRRALTLWPDQRSIKPLLRCFLAYIAPWRTSSAAPLLLPGAAATAPGHSALASHLTAQVSDLVHRVHWADGGKGDGSSSYSPQWGAHVLCNLPFYLTLLPLFLEASVPRVEVRGESAAQDLVNVLGVLEAAPELRDLLQRVERDLNRYAGSQPRRADGPYAELLPWLLEQAADWDMAATANMVGDTPLVRTTPTFGLFSTAEGGAAYVARDLLEISSHIFKPDVQRRLRACLETSLPLASLPAAAAGGRAVEEARYDEAVPRLPKSTWRDVHYKGDPMLRPISSFEIGLLVRLLVALSVRLNAVLGFTGGSGSGSGRGGGGGGAQQQRQQQQGSEEEEEVVEHQLQEVLARARRRGFRINLRPLADVRNLLWIPIAYLVLLHGLRFIWWLVVAIATGAAESSAGTAKKQRQLEAAPAYPAPIPAAVAAAAAADGADQMVELEGDQDQAAGTADNEDGHTYAEYVAHQVRAQEPEIMGHPDPLVETASLASIPLPALTFRHSLSDCVEQRLLSDAQLETIIYSNMKFSGPRLADDKRAGFFLGDGAGVGKGRQIAALIKQHWADGGRRALWVSVSSDLRHDAARDLKDVLASHIPICPRGSESVPTGKGLEKFGDGVLFVTYSLLISGLGGKKAKADDAEAKMRGEGLDQARMRVPSTSRLAQIVHWLKGSSAPPLLVFDECHKAKNLLPSKGAQPTQTAKAVVEIQEQLPDAKVLYSSATGASEPKNLAYMTRLGLFGFKDAADMIELLSKSKLGALELAAMSLKATGTYLSRTLSYAGAEFALAHVEVDPVFKVMYDRATMLWTLLWKIVQCHPRMKKLQGVFWSANQRFWKQMLMASKVPHCAEMTLKAVQEGCAVVIGLQSTGEANTELLRDTSGGEFEDLVSAPRMVLEQYIRTQFPVEGGGAASQELDSLEYQVFNAINRWRNMLPASQVIAQNQQALETAHAAALMGARIDSRQRQREDEVIAMRVKMQKTAQEHEQRMREKERAHRAAAWSRQRAAGERRLRQAVEDAAEEVAAAEDELARAQIKAAASQRGAKRAVQALEDSEDSEGEAPLAQRAQARGGTAAAAAAKRKHGVLIDDSDSDSGSAAKENRGKRAKAAAPRRQVLDLSSSDDDDEDAPLSTRQPLAPRAAPGAAAVRPPLAFRRFEGPIEIDLTAEEEVCCLVCGGMADAENLQLCDTCDRGCHVACGKLARVPGRAGWHCSSCCAAAGKAGKAGGRLHKAGAAAAVRQLDEDSEDDDFKPAKGKTTAGGMADKQRLWALQRRLDAAQRKHRTAELELEAHQEETAAGPPATPPRSTRRAARQAAEQPGRAGSTSFDPTVRNLQLGAAHVEGYRHAVKAHRLDDIPEEMPGLPLEEAALRAAEQDRALARRHVAAMAARTGRGGSDVDVDLLSDGDDEEWEDPDELLEIEEGYQVPEGGQVSQQLVRMRGWLLRIVQAMELPPNPLDHLIELLGGEEKVAELTGRKGYVAKDDQERATYRLRGGDGPQKDVNMREKAAFMEGCKFIAIISDAASTGISLQADRRVANQRRRMHITLELPWSADKAIQQFGRSHRANQVSAPLYRILTVPLGGEYRFASAAAKRLASLGALLRGDRNAIGAGSELKSFDIDNHYGEKALERTLKDICGDHGSKPMPGVKVPELPRDLMDPAFMHATGLDRRFELQGEAIPPFFQYMRSKLVAVGVLESASSYDGTEIISVPSQKSKLKVTRFLNRLLGMTMTDQELLFQYYTDTLDATIAQLKSEGRYDAGIVTIKGRSCTVVGKKPIYRDATSGAEVHHVELAVDRGVPWETALAFKTEVEDKLEEMEPGRNHLSGFYIRRGHEVTAGGRRLSHIFLATEIIKSASNIRNTRFHIQRPNMGSVESKRLQDLEEGGYRRIKDEDAEPLWRFWFDWSASRCVHGDHCAVRHRGGTCSWGTRRDQIHLITGAVLPIWQKLEKLHGESAYGRRNKDGHKMPLRVVKVVGEDGSPIVGVEATCRQELEFMAYRLTADVEEPADAGMAAAAAAAYGGGAAAGWGGAAAHGRGGAGYAHFGGGKKKGKRPRNFR</sequence>
<comment type="caution">
    <text evidence="8">The sequence shown here is derived from an EMBL/GenBank/DDBJ whole genome shotgun (WGS) entry which is preliminary data.</text>
</comment>